<proteinExistence type="inferred from homology"/>
<dbReference type="GeneID" id="19468162"/>
<feature type="transmembrane region" description="Helical" evidence="3">
    <location>
        <begin position="47"/>
        <end position="70"/>
    </location>
</feature>
<dbReference type="OMA" id="WDWCIVA"/>
<gene>
    <name evidence="4" type="ORF">GLAREA_09114</name>
</gene>
<keyword evidence="5" id="KW-1185">Reference proteome</keyword>
<evidence type="ECO:0000313" key="5">
    <source>
        <dbReference type="Proteomes" id="UP000016922"/>
    </source>
</evidence>
<evidence type="ECO:0000256" key="1">
    <source>
        <dbReference type="ARBA" id="ARBA00008858"/>
    </source>
</evidence>
<dbReference type="EMBL" id="KE145352">
    <property type="protein sequence ID" value="EPE36951.1"/>
    <property type="molecule type" value="Genomic_DNA"/>
</dbReference>
<name>S3DYE0_GLAL2</name>
<keyword evidence="3" id="KW-1133">Transmembrane helix</keyword>
<evidence type="ECO:0000313" key="4">
    <source>
        <dbReference type="EMBL" id="EPE36951.1"/>
    </source>
</evidence>
<keyword evidence="3" id="KW-0472">Membrane</keyword>
<dbReference type="OrthoDB" id="4153866at2759"/>
<dbReference type="GO" id="GO:0006629">
    <property type="term" value="P:lipid metabolic process"/>
    <property type="evidence" value="ECO:0007669"/>
    <property type="project" value="InterPro"/>
</dbReference>
<dbReference type="PANTHER" id="PTHR31571:SF1">
    <property type="entry name" value="ALTERED INHERITANCE OF MITOCHONDRIA PROTEIN 6"/>
    <property type="match status" value="1"/>
</dbReference>
<organism evidence="4 5">
    <name type="scientific">Glarea lozoyensis (strain ATCC 20868 / MF5171)</name>
    <dbReference type="NCBI Taxonomy" id="1116229"/>
    <lineage>
        <taxon>Eukaryota</taxon>
        <taxon>Fungi</taxon>
        <taxon>Dikarya</taxon>
        <taxon>Ascomycota</taxon>
        <taxon>Pezizomycotina</taxon>
        <taxon>Leotiomycetes</taxon>
        <taxon>Helotiales</taxon>
        <taxon>Helotiaceae</taxon>
        <taxon>Glarea</taxon>
    </lineage>
</organism>
<dbReference type="RefSeq" id="XP_008076266.1">
    <property type="nucleotide sequence ID" value="XM_008078075.1"/>
</dbReference>
<dbReference type="InterPro" id="IPR051236">
    <property type="entry name" value="HAT_RTT109-like"/>
</dbReference>
<dbReference type="Proteomes" id="UP000016922">
    <property type="component" value="Unassembled WGS sequence"/>
</dbReference>
<reference evidence="4 5" key="1">
    <citation type="journal article" date="2013" name="BMC Genomics">
        <title>Genomics-driven discovery of the pneumocandin biosynthetic gene cluster in the fungus Glarea lozoyensis.</title>
        <authorList>
            <person name="Chen L."/>
            <person name="Yue Q."/>
            <person name="Zhang X."/>
            <person name="Xiang M."/>
            <person name="Wang C."/>
            <person name="Li S."/>
            <person name="Che Y."/>
            <person name="Ortiz-Lopez F.J."/>
            <person name="Bills G.F."/>
            <person name="Liu X."/>
            <person name="An Z."/>
        </authorList>
    </citation>
    <scope>NUCLEOTIDE SEQUENCE [LARGE SCALE GENOMIC DNA]</scope>
    <source>
        <strain evidence="5">ATCC 20868 / MF5171</strain>
    </source>
</reference>
<dbReference type="SUPFAM" id="SSF51695">
    <property type="entry name" value="PLC-like phosphodiesterases"/>
    <property type="match status" value="1"/>
</dbReference>
<dbReference type="HOGENOM" id="CLU_031561_0_2_1"/>
<evidence type="ECO:0000256" key="2">
    <source>
        <dbReference type="ARBA" id="ARBA00014286"/>
    </source>
</evidence>
<dbReference type="PANTHER" id="PTHR31571">
    <property type="entry name" value="ALTERED INHERITANCE OF MITOCHONDRIA PROTEIN 6"/>
    <property type="match status" value="1"/>
</dbReference>
<dbReference type="KEGG" id="glz:GLAREA_09114"/>
<dbReference type="GO" id="GO:0008081">
    <property type="term" value="F:phosphoric diester hydrolase activity"/>
    <property type="evidence" value="ECO:0007669"/>
    <property type="project" value="InterPro"/>
</dbReference>
<keyword evidence="3" id="KW-0812">Transmembrane</keyword>
<dbReference type="eggNOG" id="ENOG502QVA8">
    <property type="taxonomic scope" value="Eukaryota"/>
</dbReference>
<dbReference type="InterPro" id="IPR017946">
    <property type="entry name" value="PLC-like_Pdiesterase_TIM-brl"/>
</dbReference>
<evidence type="ECO:0000256" key="3">
    <source>
        <dbReference type="SAM" id="Phobius"/>
    </source>
</evidence>
<protein>
    <recommendedName>
        <fullName evidence="2">Altered inheritance of mitochondria protein 6</fullName>
    </recommendedName>
</protein>
<comment type="similarity">
    <text evidence="1">Belongs to the AIM6 family.</text>
</comment>
<accession>S3DYE0</accession>
<dbReference type="AlphaFoldDB" id="S3DYE0"/>
<sequence length="391" mass="44009">MPFSLSSKIQTFPKLPRFHSRSFNAIGEASNQKRVVTLTPRTNSLLCVLRVLLIFSLILTLIWIAMVLTLTSRLAPNLSSSGVADIVRKWQSPADSVALLNPWNQDFTRDTTPVSCHSHNDYWRKVPLYSAISAGCVSVEADIWFHKNDTAADLLVGHDKKSLTEEKTLQSLYLNPFLQILENMNKASNLGNDSVPASPRGIFDKNPEMTTLLLLDFKSDGPELWPIIQAQLEPLRVKRWLTYWESSTNKRQIRPITVVATGNAHFDLVTSNTTYRDIFFDAPLTDIKNTKYTNLNSYLASASLGKAIGTVWAGNINDKQRKTLTTQINDAKEKGLITRYWDTPSWPVSWRNSVWKALLEVGSELLNVDDLEAAAKWNWDWCVVAGLVLCG</sequence>